<dbReference type="PROSITE" id="PS00107">
    <property type="entry name" value="PROTEIN_KINASE_ATP"/>
    <property type="match status" value="1"/>
</dbReference>
<protein>
    <recommendedName>
        <fullName evidence="4">Protein kinase domain-containing protein</fullName>
    </recommendedName>
</protein>
<feature type="domain" description="Protein kinase" evidence="4">
    <location>
        <begin position="245"/>
        <end position="310"/>
    </location>
</feature>
<evidence type="ECO:0000256" key="1">
    <source>
        <dbReference type="PROSITE-ProRule" id="PRU10141"/>
    </source>
</evidence>
<evidence type="ECO:0000313" key="6">
    <source>
        <dbReference type="Proteomes" id="UP000265618"/>
    </source>
</evidence>
<dbReference type="Gene3D" id="3.30.200.20">
    <property type="entry name" value="Phosphorylase Kinase, domain 1"/>
    <property type="match status" value="1"/>
</dbReference>
<organism evidence="5 6">
    <name type="scientific">Kipferlia bialata</name>
    <dbReference type="NCBI Taxonomy" id="797122"/>
    <lineage>
        <taxon>Eukaryota</taxon>
        <taxon>Metamonada</taxon>
        <taxon>Carpediemonas-like organisms</taxon>
        <taxon>Kipferlia</taxon>
    </lineage>
</organism>
<feature type="compositionally biased region" description="Polar residues" evidence="3">
    <location>
        <begin position="199"/>
        <end position="212"/>
    </location>
</feature>
<comment type="caution">
    <text evidence="5">The sequence shown here is derived from an EMBL/GenBank/DDBJ whole genome shotgun (WGS) entry which is preliminary data.</text>
</comment>
<sequence>MDSSAPVQGGENPPADPPVGVDSQAGTGSDLAVSTSLSVLAEKGGVPRSKVDQLLDEADEYYQGKIQELQAALRSQTARGEREDEYKRAADERHRALVAKETELMRVREAAAREKQQLEAAYDSHMMKEIGKAKTHYKQAAKEAQDQYKRDAEERQRALAAKEAELELIREAAARERQQLEAAYEKQLEMALMERQRTESGPSASLHTTSRNQAPMLLSHTALEVLTGSLANSALHSKMSFKAHYTEGRQLGEGAFGRVVEATDRHTGQTVAAKFQWIRGTCHHPNWDPRQTLSEEEYGEFIKTEEDTTH</sequence>
<evidence type="ECO:0000313" key="5">
    <source>
        <dbReference type="EMBL" id="GIQ87717.1"/>
    </source>
</evidence>
<dbReference type="InterPro" id="IPR011009">
    <property type="entry name" value="Kinase-like_dom_sf"/>
</dbReference>
<keyword evidence="1" id="KW-0067">ATP-binding</keyword>
<keyword evidence="6" id="KW-1185">Reference proteome</keyword>
<gene>
    <name evidence="5" type="ORF">KIPB_009814</name>
</gene>
<dbReference type="EMBL" id="BDIP01003446">
    <property type="protein sequence ID" value="GIQ87717.1"/>
    <property type="molecule type" value="Genomic_DNA"/>
</dbReference>
<dbReference type="Proteomes" id="UP000265618">
    <property type="component" value="Unassembled WGS sequence"/>
</dbReference>
<evidence type="ECO:0000256" key="2">
    <source>
        <dbReference type="SAM" id="Coils"/>
    </source>
</evidence>
<dbReference type="InterPro" id="IPR017441">
    <property type="entry name" value="Protein_kinase_ATP_BS"/>
</dbReference>
<dbReference type="PROSITE" id="PS50011">
    <property type="entry name" value="PROTEIN_KINASE_DOM"/>
    <property type="match status" value="1"/>
</dbReference>
<feature type="binding site" evidence="1">
    <location>
        <position position="274"/>
    </location>
    <ligand>
        <name>ATP</name>
        <dbReference type="ChEBI" id="CHEBI:30616"/>
    </ligand>
</feature>
<dbReference type="AlphaFoldDB" id="A0A9K3GLX3"/>
<keyword evidence="1" id="KW-0547">Nucleotide-binding</keyword>
<feature type="coiled-coil region" evidence="2">
    <location>
        <begin position="97"/>
        <end position="190"/>
    </location>
</feature>
<feature type="region of interest" description="Disordered" evidence="3">
    <location>
        <begin position="1"/>
        <end position="30"/>
    </location>
</feature>
<evidence type="ECO:0000259" key="4">
    <source>
        <dbReference type="PROSITE" id="PS50011"/>
    </source>
</evidence>
<name>A0A9K3GLX3_9EUKA</name>
<dbReference type="GO" id="GO:0004672">
    <property type="term" value="F:protein kinase activity"/>
    <property type="evidence" value="ECO:0007669"/>
    <property type="project" value="InterPro"/>
</dbReference>
<dbReference type="InterPro" id="IPR000719">
    <property type="entry name" value="Prot_kinase_dom"/>
</dbReference>
<keyword evidence="2" id="KW-0175">Coiled coil</keyword>
<dbReference type="SUPFAM" id="SSF56112">
    <property type="entry name" value="Protein kinase-like (PK-like)"/>
    <property type="match status" value="1"/>
</dbReference>
<reference evidence="5 6" key="1">
    <citation type="journal article" date="2018" name="PLoS ONE">
        <title>The draft genome of Kipferlia bialata reveals reductive genome evolution in fornicate parasites.</title>
        <authorList>
            <person name="Tanifuji G."/>
            <person name="Takabayashi S."/>
            <person name="Kume K."/>
            <person name="Takagi M."/>
            <person name="Nakayama T."/>
            <person name="Kamikawa R."/>
            <person name="Inagaki Y."/>
            <person name="Hashimoto T."/>
        </authorList>
    </citation>
    <scope>NUCLEOTIDE SEQUENCE [LARGE SCALE GENOMIC DNA]</scope>
    <source>
        <strain evidence="5">NY0173</strain>
    </source>
</reference>
<feature type="region of interest" description="Disordered" evidence="3">
    <location>
        <begin position="193"/>
        <end position="212"/>
    </location>
</feature>
<accession>A0A9K3GLX3</accession>
<dbReference type="GO" id="GO:0005524">
    <property type="term" value="F:ATP binding"/>
    <property type="evidence" value="ECO:0007669"/>
    <property type="project" value="UniProtKB-UniRule"/>
</dbReference>
<proteinExistence type="predicted"/>
<evidence type="ECO:0000256" key="3">
    <source>
        <dbReference type="SAM" id="MobiDB-lite"/>
    </source>
</evidence>